<gene>
    <name evidence="3" type="ORF">EJ04DRAFT_581201</name>
</gene>
<protein>
    <submittedName>
        <fullName evidence="3">Uncharacterized protein</fullName>
    </submittedName>
</protein>
<evidence type="ECO:0000256" key="2">
    <source>
        <dbReference type="SAM" id="MobiDB-lite"/>
    </source>
</evidence>
<evidence type="ECO:0000313" key="4">
    <source>
        <dbReference type="Proteomes" id="UP000799444"/>
    </source>
</evidence>
<dbReference type="Proteomes" id="UP000799444">
    <property type="component" value="Unassembled WGS sequence"/>
</dbReference>
<comment type="caution">
    <text evidence="3">The sequence shown here is derived from an EMBL/GenBank/DDBJ whole genome shotgun (WGS) entry which is preliminary data.</text>
</comment>
<proteinExistence type="predicted"/>
<feature type="compositionally biased region" description="Polar residues" evidence="2">
    <location>
        <begin position="25"/>
        <end position="35"/>
    </location>
</feature>
<feature type="region of interest" description="Disordered" evidence="2">
    <location>
        <begin position="1"/>
        <end position="35"/>
    </location>
</feature>
<keyword evidence="1" id="KW-0175">Coiled coil</keyword>
<dbReference type="EMBL" id="ML996272">
    <property type="protein sequence ID" value="KAF2728630.1"/>
    <property type="molecule type" value="Genomic_DNA"/>
</dbReference>
<organism evidence="3 4">
    <name type="scientific">Polyplosphaeria fusca</name>
    <dbReference type="NCBI Taxonomy" id="682080"/>
    <lineage>
        <taxon>Eukaryota</taxon>
        <taxon>Fungi</taxon>
        <taxon>Dikarya</taxon>
        <taxon>Ascomycota</taxon>
        <taxon>Pezizomycotina</taxon>
        <taxon>Dothideomycetes</taxon>
        <taxon>Pleosporomycetidae</taxon>
        <taxon>Pleosporales</taxon>
        <taxon>Tetraplosphaeriaceae</taxon>
        <taxon>Polyplosphaeria</taxon>
    </lineage>
</organism>
<name>A0A9P4QLP0_9PLEO</name>
<reference evidence="3" key="1">
    <citation type="journal article" date="2020" name="Stud. Mycol.">
        <title>101 Dothideomycetes genomes: a test case for predicting lifestyles and emergence of pathogens.</title>
        <authorList>
            <person name="Haridas S."/>
            <person name="Albert R."/>
            <person name="Binder M."/>
            <person name="Bloem J."/>
            <person name="Labutti K."/>
            <person name="Salamov A."/>
            <person name="Andreopoulos B."/>
            <person name="Baker S."/>
            <person name="Barry K."/>
            <person name="Bills G."/>
            <person name="Bluhm B."/>
            <person name="Cannon C."/>
            <person name="Castanera R."/>
            <person name="Culley D."/>
            <person name="Daum C."/>
            <person name="Ezra D."/>
            <person name="Gonzalez J."/>
            <person name="Henrissat B."/>
            <person name="Kuo A."/>
            <person name="Liang C."/>
            <person name="Lipzen A."/>
            <person name="Lutzoni F."/>
            <person name="Magnuson J."/>
            <person name="Mondo S."/>
            <person name="Nolan M."/>
            <person name="Ohm R."/>
            <person name="Pangilinan J."/>
            <person name="Park H.-J."/>
            <person name="Ramirez L."/>
            <person name="Alfaro M."/>
            <person name="Sun H."/>
            <person name="Tritt A."/>
            <person name="Yoshinaga Y."/>
            <person name="Zwiers L.-H."/>
            <person name="Turgeon B."/>
            <person name="Goodwin S."/>
            <person name="Spatafora J."/>
            <person name="Crous P."/>
            <person name="Grigoriev I."/>
        </authorList>
    </citation>
    <scope>NUCLEOTIDE SEQUENCE</scope>
    <source>
        <strain evidence="3">CBS 125425</strain>
    </source>
</reference>
<evidence type="ECO:0000256" key="1">
    <source>
        <dbReference type="SAM" id="Coils"/>
    </source>
</evidence>
<accession>A0A9P4QLP0</accession>
<keyword evidence="4" id="KW-1185">Reference proteome</keyword>
<dbReference type="AlphaFoldDB" id="A0A9P4QLP0"/>
<evidence type="ECO:0000313" key="3">
    <source>
        <dbReference type="EMBL" id="KAF2728630.1"/>
    </source>
</evidence>
<sequence length="250" mass="28568">MSSSAEFNAEAVADDASLVPAIDQDPSTPATSSQLVTNRAAGLTFDSFTQEEHQRVAITLYEQRNDARQRVEELKSRVLYMETKEDVLQEKIRQLKEQLREAKLMRATKGNLQEENRKLKEQLSKLQAIKGSVVKASNLEWAIAKGIADLDLGMAQVKSYHCKHNTSTPAHQDGSAIDQYLAKDIGDKLFKEWKHDKEFLRKYDEARLEHVRHAHMHEGRGAKLSKHTNELIKIFKRNDQKRGAKTEYKV</sequence>
<feature type="coiled-coil region" evidence="1">
    <location>
        <begin position="57"/>
        <end position="132"/>
    </location>
</feature>